<comment type="catalytic activity">
    <reaction evidence="15 16">
        <text>DNA(n) + a 2'-deoxyribonucleoside 5'-triphosphate = DNA(n+1) + diphosphate</text>
        <dbReference type="Rhea" id="RHEA:22508"/>
        <dbReference type="Rhea" id="RHEA-COMP:17339"/>
        <dbReference type="Rhea" id="RHEA-COMP:17340"/>
        <dbReference type="ChEBI" id="CHEBI:33019"/>
        <dbReference type="ChEBI" id="CHEBI:61560"/>
        <dbReference type="ChEBI" id="CHEBI:173112"/>
        <dbReference type="EC" id="2.7.7.7"/>
    </reaction>
</comment>
<evidence type="ECO:0000256" key="10">
    <source>
        <dbReference type="ARBA" id="ARBA00022839"/>
    </source>
</evidence>
<evidence type="ECO:0000256" key="17">
    <source>
        <dbReference type="SAM" id="MobiDB-lite"/>
    </source>
</evidence>
<dbReference type="Gene3D" id="1.10.132.60">
    <property type="entry name" value="DNA polymerase family B, C-terminal domain"/>
    <property type="match status" value="1"/>
</dbReference>
<dbReference type="AlphaFoldDB" id="A0A0E9NII6"/>
<evidence type="ECO:0000256" key="8">
    <source>
        <dbReference type="ARBA" id="ARBA00022801"/>
    </source>
</evidence>
<accession>A0A0E9NII6</accession>
<dbReference type="STRING" id="698492.A0A0E9NII6"/>
<dbReference type="SUPFAM" id="SSF53098">
    <property type="entry name" value="Ribonuclease H-like"/>
    <property type="match status" value="1"/>
</dbReference>
<keyword evidence="6" id="KW-0540">Nuclease</keyword>
<dbReference type="InterPro" id="IPR025687">
    <property type="entry name" value="Znf-C4pol"/>
</dbReference>
<evidence type="ECO:0000256" key="13">
    <source>
        <dbReference type="ARBA" id="ARBA00023014"/>
    </source>
</evidence>
<dbReference type="Pfam" id="PF03104">
    <property type="entry name" value="DNA_pol_B_exo1"/>
    <property type="match status" value="1"/>
</dbReference>
<dbReference type="RefSeq" id="XP_019022072.1">
    <property type="nucleotide sequence ID" value="XM_019171835.1"/>
</dbReference>
<dbReference type="Gene3D" id="3.30.342.10">
    <property type="entry name" value="DNA Polymerase, chain B, domain 1"/>
    <property type="match status" value="1"/>
</dbReference>
<evidence type="ECO:0000256" key="4">
    <source>
        <dbReference type="ARBA" id="ARBA00022679"/>
    </source>
</evidence>
<dbReference type="GO" id="GO:0006287">
    <property type="term" value="P:base-excision repair, gap-filling"/>
    <property type="evidence" value="ECO:0007669"/>
    <property type="project" value="TreeGrafter"/>
</dbReference>
<dbReference type="Gene3D" id="3.90.1600.10">
    <property type="entry name" value="Palm domain of DNA polymerase"/>
    <property type="match status" value="1"/>
</dbReference>
<dbReference type="GO" id="GO:0006297">
    <property type="term" value="P:nucleotide-excision repair, DNA gap filling"/>
    <property type="evidence" value="ECO:0007669"/>
    <property type="project" value="TreeGrafter"/>
</dbReference>
<dbReference type="GO" id="GO:0045004">
    <property type="term" value="P:DNA replication proofreading"/>
    <property type="evidence" value="ECO:0007669"/>
    <property type="project" value="TreeGrafter"/>
</dbReference>
<dbReference type="OrthoDB" id="2414538at2759"/>
<dbReference type="Pfam" id="PF14260">
    <property type="entry name" value="zf-C4pol"/>
    <property type="match status" value="1"/>
</dbReference>
<evidence type="ECO:0000256" key="5">
    <source>
        <dbReference type="ARBA" id="ARBA00022695"/>
    </source>
</evidence>
<dbReference type="Gene3D" id="1.10.287.690">
    <property type="entry name" value="Helix hairpin bin"/>
    <property type="match status" value="1"/>
</dbReference>
<dbReference type="EC" id="2.7.7.7" evidence="16"/>
<reference evidence="21 22" key="3">
    <citation type="journal article" date="2015" name="Genome Announc.">
        <title>Draft Genome Sequence of the Archiascomycetous Yeast Saitoella complicata.</title>
        <authorList>
            <person name="Yamauchi K."/>
            <person name="Kondo S."/>
            <person name="Hamamoto M."/>
            <person name="Takahashi Y."/>
            <person name="Ogura Y."/>
            <person name="Hayashi T."/>
            <person name="Nishida H."/>
        </authorList>
    </citation>
    <scope>NUCLEOTIDE SEQUENCE [LARGE SCALE GENOMIC DNA]</scope>
    <source>
        <strain evidence="21 22">NRRL Y-17804</strain>
    </source>
</reference>
<comment type="subcellular location">
    <subcellularLocation>
        <location evidence="16">Nucleus</location>
    </subcellularLocation>
</comment>
<reference evidence="21 22" key="2">
    <citation type="journal article" date="2014" name="J. Gen. Appl. Microbiol.">
        <title>The early diverging ascomycetous budding yeast Saitoella complicata has three histone deacetylases belonging to the Clr6, Hos2, and Rpd3 lineages.</title>
        <authorList>
            <person name="Nishida H."/>
            <person name="Matsumoto T."/>
            <person name="Kondo S."/>
            <person name="Hamamoto M."/>
            <person name="Yoshikawa H."/>
        </authorList>
    </citation>
    <scope>NUCLEOTIDE SEQUENCE [LARGE SCALE GENOMIC DNA]</scope>
    <source>
        <strain evidence="21 22">NRRL Y-17804</strain>
    </source>
</reference>
<keyword evidence="16" id="KW-0863">Zinc-finger</keyword>
<dbReference type="EMBL" id="BACD03000024">
    <property type="protein sequence ID" value="GAO49659.1"/>
    <property type="molecule type" value="Genomic_DNA"/>
</dbReference>
<keyword evidence="4 16" id="KW-0808">Transferase</keyword>
<dbReference type="GO" id="GO:0003677">
    <property type="term" value="F:DNA binding"/>
    <property type="evidence" value="ECO:0007669"/>
    <property type="project" value="UniProtKB-KW"/>
</dbReference>
<name>A0A0E9NII6_SAICN</name>
<evidence type="ECO:0000256" key="12">
    <source>
        <dbReference type="ARBA" id="ARBA00023004"/>
    </source>
</evidence>
<dbReference type="SMART" id="SM00486">
    <property type="entry name" value="POLBc"/>
    <property type="match status" value="1"/>
</dbReference>
<evidence type="ECO:0000259" key="20">
    <source>
        <dbReference type="Pfam" id="PF14260"/>
    </source>
</evidence>
<dbReference type="GO" id="GO:0051539">
    <property type="term" value="F:4 iron, 4 sulfur cluster binding"/>
    <property type="evidence" value="ECO:0007669"/>
    <property type="project" value="UniProtKB-KW"/>
</dbReference>
<dbReference type="InterPro" id="IPR042087">
    <property type="entry name" value="DNA_pol_B_thumb"/>
</dbReference>
<evidence type="ECO:0000256" key="11">
    <source>
        <dbReference type="ARBA" id="ARBA00022932"/>
    </source>
</evidence>
<keyword evidence="9 16" id="KW-0862">Zinc</keyword>
<dbReference type="InterPro" id="IPR036397">
    <property type="entry name" value="RNaseH_sf"/>
</dbReference>
<dbReference type="InterPro" id="IPR006134">
    <property type="entry name" value="DNA-dir_DNA_pol_B_multi_dom"/>
</dbReference>
<evidence type="ECO:0000259" key="19">
    <source>
        <dbReference type="Pfam" id="PF03104"/>
    </source>
</evidence>
<evidence type="ECO:0000256" key="9">
    <source>
        <dbReference type="ARBA" id="ARBA00022833"/>
    </source>
</evidence>
<dbReference type="PANTHER" id="PTHR10322:SF35">
    <property type="entry name" value="DNA-DIRECTED DNA POLYMERASE"/>
    <property type="match status" value="1"/>
</dbReference>
<dbReference type="InterPro" id="IPR012337">
    <property type="entry name" value="RNaseH-like_sf"/>
</dbReference>
<dbReference type="GO" id="GO:0043625">
    <property type="term" value="C:delta DNA polymerase complex"/>
    <property type="evidence" value="ECO:0007669"/>
    <property type="project" value="TreeGrafter"/>
</dbReference>
<evidence type="ECO:0000256" key="15">
    <source>
        <dbReference type="ARBA" id="ARBA00049244"/>
    </source>
</evidence>
<keyword evidence="13 16" id="KW-0411">Iron-sulfur</keyword>
<feature type="domain" description="C4-type zinc-finger of DNA polymerase delta" evidence="20">
    <location>
        <begin position="1037"/>
        <end position="1107"/>
    </location>
</feature>
<sequence>MPPSSSFDPSLYSRPRRSYDPTKNPLIFQLLECEDASKDKPALTGVEWDAGNGTLIRLHGVAEDGVSICVLVRGVEPYLFFPVSPTFRNSDIPRLVSALPSASPPLSATLTSRTPLLHYRPNSELYSSFLRLSFASTTAANAAVRVLGEVVELERGMLGEMRREGLLYDATVYENGLALTDRVMVDMGVVGAGWVRIPNGRYQVLKVGGVYGRYGVVVGCEVGAVEGLSPTSVSEDAEARTERWSHLAPLRCACLSALFIPAGVSGASASSVPSTPRKTKVTTTTTKSPAKKKKKRDSDHGEDEEEEDFVAAITVILTEQVTEEDGGTCGCAGDKVLLLTHGSGDNEMKNLKMPGLGIKVGKEPDDPCATDDANEGHMNVIRFSSEREMLQGLHDLIISYDPDILTGYDLGDTLSLLLTRATAFNLPSFATLSRPSSIQLKPKTRQVYSASWVRSQRRMVGTSNREQVELGVVGRWVLDLRLILEREERMRTYSLQEASEMMLGHRLERFGKVVLGEMWRKGRRERLERYIAREARVGLGLMRKGQVVVSAVEMARVCGINLNDVVSKGQMRRLYGQLFRFCGARGIVVPSGQRYDSQMTEGPVNWMPRVGYDMENPVIVLDFRSLYPSILISRNLCYSTLLASPSDLPESDYTQGYGPTRCFFAKPHVKEGIVPLILRHFLSQRRKVKEMMNATADPVVRAVLDGRQKSLKVVANAMYGFTGAKESKLQCLPLAETTIVTGGLLLEEAKRVIESKFNVEGEGKRVEVVYGDTDSCFVKVYGMGVAEAVEFGKRMAGEVSEVWDDPVQLEFENVLFPSLLVNRKRYAGLSWTKAEDANGIEVKGLEANRRDAVPLIADLMGEVLNILLQSKKRGRNDVIEEVKESVRSNIKRIANGEFDIGKFIMTKGLWLGTEAADYKTTQPHIAVIDKIRKRNPSRTFKDGERIPYVFIAAPANAKGFEKAEDPEWAMKEGLNVDYEYYLEHTVRNPLSRILELLMERKEVDELFKVKVKSVPKVGGTGMMSAFLKSGAKTLARCVVCGEQAKSGKKLCCAHQGQSVKIGEGKREAVKALEVSKERLFDMCRVCQGDGLEEVMCTNLDCSIYFQRKRALDKYECEKEDAVTFYQAQDLSW</sequence>
<dbReference type="SUPFAM" id="SSF56672">
    <property type="entry name" value="DNA/RNA polymerases"/>
    <property type="match status" value="1"/>
</dbReference>
<dbReference type="PRINTS" id="PR00106">
    <property type="entry name" value="DNAPOLB"/>
</dbReference>
<dbReference type="Pfam" id="PF00136">
    <property type="entry name" value="DNA_pol_B"/>
    <property type="match status" value="1"/>
</dbReference>
<dbReference type="InterPro" id="IPR043502">
    <property type="entry name" value="DNA/RNA_pol_sf"/>
</dbReference>
<keyword evidence="11 16" id="KW-0239">DNA-directed DNA polymerase</keyword>
<dbReference type="InterPro" id="IPR006133">
    <property type="entry name" value="DNA-dir_DNA_pol_B_exonuc"/>
</dbReference>
<comment type="caution">
    <text evidence="21">The sequence shown here is derived from an EMBL/GenBank/DDBJ whole genome shotgun (WGS) entry which is preliminary data.</text>
</comment>
<keyword evidence="12 16" id="KW-0408">Iron</keyword>
<evidence type="ECO:0000256" key="1">
    <source>
        <dbReference type="ARBA" id="ARBA00001966"/>
    </source>
</evidence>
<evidence type="ECO:0000259" key="18">
    <source>
        <dbReference type="Pfam" id="PF00136"/>
    </source>
</evidence>
<evidence type="ECO:0000256" key="16">
    <source>
        <dbReference type="RuleBase" id="RU000442"/>
    </source>
</evidence>
<keyword evidence="22" id="KW-1185">Reference proteome</keyword>
<dbReference type="InterPro" id="IPR023211">
    <property type="entry name" value="DNA_pol_palm_dom_sf"/>
</dbReference>
<gene>
    <name evidence="21" type="ORF">G7K_3807-t1</name>
</gene>
<reference evidence="21 22" key="1">
    <citation type="journal article" date="2011" name="J. Gen. Appl. Microbiol.">
        <title>Draft genome sequencing of the enigmatic yeast Saitoella complicata.</title>
        <authorList>
            <person name="Nishida H."/>
            <person name="Hamamoto M."/>
            <person name="Sugiyama J."/>
        </authorList>
    </citation>
    <scope>NUCLEOTIDE SEQUENCE [LARGE SCALE GENOMIC DNA]</scope>
    <source>
        <strain evidence="21 22">NRRL Y-17804</strain>
    </source>
</reference>
<proteinExistence type="inferred from homology"/>
<feature type="region of interest" description="Disordered" evidence="17">
    <location>
        <begin position="265"/>
        <end position="307"/>
    </location>
</feature>
<organism evidence="21 22">
    <name type="scientific">Saitoella complicata (strain BCRC 22490 / CBS 7301 / JCM 7358 / NBRC 10748 / NRRL Y-17804)</name>
    <dbReference type="NCBI Taxonomy" id="698492"/>
    <lineage>
        <taxon>Eukaryota</taxon>
        <taxon>Fungi</taxon>
        <taxon>Dikarya</taxon>
        <taxon>Ascomycota</taxon>
        <taxon>Taphrinomycotina</taxon>
        <taxon>Taphrinomycotina incertae sedis</taxon>
        <taxon>Saitoella</taxon>
    </lineage>
</organism>
<evidence type="ECO:0000313" key="22">
    <source>
        <dbReference type="Proteomes" id="UP000033140"/>
    </source>
</evidence>
<evidence type="ECO:0000256" key="7">
    <source>
        <dbReference type="ARBA" id="ARBA00022723"/>
    </source>
</evidence>
<dbReference type="PROSITE" id="PS00116">
    <property type="entry name" value="DNA_POLYMERASE_B"/>
    <property type="match status" value="1"/>
</dbReference>
<dbReference type="GO" id="GO:0008270">
    <property type="term" value="F:zinc ion binding"/>
    <property type="evidence" value="ECO:0007669"/>
    <property type="project" value="UniProtKB-KW"/>
</dbReference>
<keyword evidence="10" id="KW-0269">Exonuclease</keyword>
<keyword evidence="14 16" id="KW-0238">DNA-binding</keyword>
<evidence type="ECO:0000313" key="21">
    <source>
        <dbReference type="EMBL" id="GAO49659.1"/>
    </source>
</evidence>
<dbReference type="Proteomes" id="UP000033140">
    <property type="component" value="Unassembled WGS sequence"/>
</dbReference>
<evidence type="ECO:0000256" key="14">
    <source>
        <dbReference type="ARBA" id="ARBA00023125"/>
    </source>
</evidence>
<keyword evidence="3 16" id="KW-0004">4Fe-4S</keyword>
<dbReference type="GO" id="GO:0003887">
    <property type="term" value="F:DNA-directed DNA polymerase activity"/>
    <property type="evidence" value="ECO:0007669"/>
    <property type="project" value="UniProtKB-KW"/>
</dbReference>
<evidence type="ECO:0000256" key="6">
    <source>
        <dbReference type="ARBA" id="ARBA00022722"/>
    </source>
</evidence>
<dbReference type="PANTHER" id="PTHR10322">
    <property type="entry name" value="DNA POLYMERASE CATALYTIC SUBUNIT"/>
    <property type="match status" value="1"/>
</dbReference>
<keyword evidence="16" id="KW-0235">DNA replication</keyword>
<dbReference type="Gene3D" id="3.30.420.10">
    <property type="entry name" value="Ribonuclease H-like superfamily/Ribonuclease H"/>
    <property type="match status" value="1"/>
</dbReference>
<dbReference type="InterPro" id="IPR050240">
    <property type="entry name" value="DNA_pol_type-B"/>
</dbReference>
<dbReference type="InterPro" id="IPR017964">
    <property type="entry name" value="DNA-dir_DNA_pol_B_CS"/>
</dbReference>
<keyword evidence="8" id="KW-0378">Hydrolase</keyword>
<evidence type="ECO:0000256" key="3">
    <source>
        <dbReference type="ARBA" id="ARBA00022485"/>
    </source>
</evidence>
<comment type="similarity">
    <text evidence="2 16">Belongs to the DNA polymerase type-B family.</text>
</comment>
<feature type="domain" description="DNA-directed DNA polymerase family B exonuclease" evidence="19">
    <location>
        <begin position="370"/>
        <end position="497"/>
    </location>
</feature>
<comment type="cofactor">
    <cofactor evidence="1 16">
        <name>[4Fe-4S] cluster</name>
        <dbReference type="ChEBI" id="CHEBI:49883"/>
    </cofactor>
</comment>
<keyword evidence="7 16" id="KW-0479">Metal-binding</keyword>
<evidence type="ECO:0000256" key="2">
    <source>
        <dbReference type="ARBA" id="ARBA00005755"/>
    </source>
</evidence>
<keyword evidence="16" id="KW-0539">Nucleus</keyword>
<feature type="compositionally biased region" description="Low complexity" evidence="17">
    <location>
        <begin position="265"/>
        <end position="288"/>
    </location>
</feature>
<dbReference type="GO" id="GO:0000166">
    <property type="term" value="F:nucleotide binding"/>
    <property type="evidence" value="ECO:0007669"/>
    <property type="project" value="InterPro"/>
</dbReference>
<protein>
    <recommendedName>
        <fullName evidence="16">DNA polymerase</fullName>
        <ecNumber evidence="16">2.7.7.7</ecNumber>
    </recommendedName>
</protein>
<keyword evidence="5 16" id="KW-0548">Nucleotidyltransferase</keyword>
<dbReference type="InterPro" id="IPR006172">
    <property type="entry name" value="DNA-dir_DNA_pol_B"/>
</dbReference>
<dbReference type="OMA" id="CQESERE"/>
<feature type="domain" description="DNA-directed DNA polymerase family B multifunctional" evidence="18">
    <location>
        <begin position="561"/>
        <end position="995"/>
    </location>
</feature>
<dbReference type="GO" id="GO:0008296">
    <property type="term" value="F:3'-5'-DNA exonuclease activity"/>
    <property type="evidence" value="ECO:0007669"/>
    <property type="project" value="TreeGrafter"/>
</dbReference>